<comment type="caution">
    <text evidence="2">The sequence shown here is derived from an EMBL/GenBank/DDBJ whole genome shotgun (WGS) entry which is preliminary data.</text>
</comment>
<evidence type="ECO:0000256" key="1">
    <source>
        <dbReference type="SAM" id="MobiDB-lite"/>
    </source>
</evidence>
<reference evidence="2 3" key="1">
    <citation type="journal article" date="2022" name="bioRxiv">
        <title>Genomics of Preaxostyla Flagellates Illuminates Evolutionary Transitions and the Path Towards Mitochondrial Loss.</title>
        <authorList>
            <person name="Novak L.V.F."/>
            <person name="Treitli S.C."/>
            <person name="Pyrih J."/>
            <person name="Halakuc P."/>
            <person name="Pipaliya S.V."/>
            <person name="Vacek V."/>
            <person name="Brzon O."/>
            <person name="Soukal P."/>
            <person name="Eme L."/>
            <person name="Dacks J.B."/>
            <person name="Karnkowska A."/>
            <person name="Elias M."/>
            <person name="Hampl V."/>
        </authorList>
    </citation>
    <scope>NUCLEOTIDE SEQUENCE [LARGE SCALE GENOMIC DNA]</scope>
    <source>
        <strain evidence="2">NAU3</strain>
        <tissue evidence="2">Gut</tissue>
    </source>
</reference>
<sequence>MPPTKPKPQPATPKSVTTPKAATSVGSPKAKTKPAASKAKPKTPTAPKTKQKTQGSAPAPSPHRAPTRPNVSTKLSPELLGPVDKVKQALSAQSPQRPLNTIIEKLPTLPLINKLAVVAVRSVKRFPISLRSELLGEFGHSCSLLVHIVAEDNPDAISPILKMD</sequence>
<feature type="compositionally biased region" description="Low complexity" evidence="1">
    <location>
        <begin position="27"/>
        <end position="54"/>
    </location>
</feature>
<organism evidence="2 3">
    <name type="scientific">Blattamonas nauphoetae</name>
    <dbReference type="NCBI Taxonomy" id="2049346"/>
    <lineage>
        <taxon>Eukaryota</taxon>
        <taxon>Metamonada</taxon>
        <taxon>Preaxostyla</taxon>
        <taxon>Oxymonadida</taxon>
        <taxon>Blattamonas</taxon>
    </lineage>
</organism>
<name>A0ABQ9Y4Z5_9EUKA</name>
<proteinExistence type="predicted"/>
<dbReference type="Proteomes" id="UP001281761">
    <property type="component" value="Unassembled WGS sequence"/>
</dbReference>
<keyword evidence="3" id="KW-1185">Reference proteome</keyword>
<accession>A0ABQ9Y4Z5</accession>
<feature type="region of interest" description="Disordered" evidence="1">
    <location>
        <begin position="1"/>
        <end position="77"/>
    </location>
</feature>
<evidence type="ECO:0000313" key="3">
    <source>
        <dbReference type="Proteomes" id="UP001281761"/>
    </source>
</evidence>
<dbReference type="EMBL" id="JARBJD010000035">
    <property type="protein sequence ID" value="KAK2958817.1"/>
    <property type="molecule type" value="Genomic_DNA"/>
</dbReference>
<feature type="compositionally biased region" description="Polar residues" evidence="1">
    <location>
        <begin position="15"/>
        <end position="26"/>
    </location>
</feature>
<gene>
    <name evidence="2" type="ORF">BLNAU_6320</name>
</gene>
<feature type="compositionally biased region" description="Pro residues" evidence="1">
    <location>
        <begin position="1"/>
        <end position="11"/>
    </location>
</feature>
<evidence type="ECO:0000313" key="2">
    <source>
        <dbReference type="EMBL" id="KAK2958817.1"/>
    </source>
</evidence>
<protein>
    <submittedName>
        <fullName evidence="2">Uncharacterized protein</fullName>
    </submittedName>
</protein>